<dbReference type="InterPro" id="IPR052219">
    <property type="entry name" value="Photolyase_Class-2"/>
</dbReference>
<evidence type="ECO:0000256" key="9">
    <source>
        <dbReference type="ARBA" id="ARBA00023204"/>
    </source>
</evidence>
<comment type="catalytic activity">
    <reaction evidence="12">
        <text>cyclobutadipyrimidine (in DNA) = 2 pyrimidine residues (in DNA).</text>
        <dbReference type="EC" id="4.1.99.3"/>
    </reaction>
</comment>
<evidence type="ECO:0000256" key="2">
    <source>
        <dbReference type="ARBA" id="ARBA00006409"/>
    </source>
</evidence>
<keyword evidence="9" id="KW-0234">DNA repair</keyword>
<feature type="region of interest" description="Disordered" evidence="13">
    <location>
        <begin position="201"/>
        <end position="220"/>
    </location>
</feature>
<keyword evidence="16" id="KW-1185">Reference proteome</keyword>
<keyword evidence="8" id="KW-0238">DNA-binding</keyword>
<dbReference type="InterPro" id="IPR008148">
    <property type="entry name" value="DNA_photolyase_2"/>
</dbReference>
<dbReference type="OMA" id="GMHDRAH"/>
<dbReference type="PROSITE" id="PS01084">
    <property type="entry name" value="DNA_PHOTOLYASES_2_2"/>
    <property type="match status" value="1"/>
</dbReference>
<evidence type="ECO:0000256" key="3">
    <source>
        <dbReference type="ARBA" id="ARBA00013149"/>
    </source>
</evidence>
<dbReference type="InterPro" id="IPR006050">
    <property type="entry name" value="DNA_photolyase_N"/>
</dbReference>
<evidence type="ECO:0000313" key="16">
    <source>
        <dbReference type="Proteomes" id="UP000001876"/>
    </source>
</evidence>
<dbReference type="GO" id="GO:0003677">
    <property type="term" value="F:DNA binding"/>
    <property type="evidence" value="ECO:0007669"/>
    <property type="project" value="UniProtKB-KW"/>
</dbReference>
<feature type="non-terminal residue" evidence="15">
    <location>
        <position position="1"/>
    </location>
</feature>
<sequence>WCSRDQRVDDNWALLHALSVAKSRNVPVAIVFVLVPSFASASARQYAFMLRGLREMAKTCEATRLPFHLVRGDANPAAAAAAAATRLDASLVVTDFSPLRAPREWRNDLSDALKRANVTVHEVDAHNVVPVWEASNKREYAARTIRPRITKRLAAFLTSFPTRDAVRDAALAAAASPRATDVPTPERVDWDALIADARGRDGGVVPETLHPTRRKPPGEAAARRALVGGPDAFLPSRLAMYDKRNDPNVPRALSGLSPYLHFGQLSAQRVALETNAARTEATAAAADAFVEEVVVRSELSDNYCFHEPNYDNINGASGWAIESLRLHAEDARDPAYSLEELESGSTRDELWNAAQLEMVHFGAMHGFLRMYWAKKILEWTAEGPEVALERAIYLNDKYQLDGRDSNGYVGCMWAICGVHDNAWKERDVFGKIRYMNYNGCKRKFKIDEYVERIEREV</sequence>
<evidence type="ECO:0000256" key="10">
    <source>
        <dbReference type="ARBA" id="ARBA00023239"/>
    </source>
</evidence>
<evidence type="ECO:0000256" key="5">
    <source>
        <dbReference type="ARBA" id="ARBA00022630"/>
    </source>
</evidence>
<dbReference type="GO" id="GO:0003904">
    <property type="term" value="F:deoxyribodipyrimidine photo-lyase activity"/>
    <property type="evidence" value="ECO:0007669"/>
    <property type="project" value="UniProtKB-EC"/>
</dbReference>
<dbReference type="InterPro" id="IPR036134">
    <property type="entry name" value="Crypto/Photolyase_FAD-like_sf"/>
</dbReference>
<dbReference type="InterPro" id="IPR014729">
    <property type="entry name" value="Rossmann-like_a/b/a_fold"/>
</dbReference>
<proteinExistence type="inferred from homology"/>
<dbReference type="FunFam" id="3.40.50.620:FF:000110">
    <property type="entry name" value="Deoxyribodipyrimidine photolyase"/>
    <property type="match status" value="1"/>
</dbReference>
<feature type="domain" description="Photolyase/cryptochrome alpha/beta" evidence="14">
    <location>
        <begin position="1"/>
        <end position="131"/>
    </location>
</feature>
<dbReference type="eggNOG" id="KOG0133">
    <property type="taxonomic scope" value="Eukaryota"/>
</dbReference>
<organism evidence="16">
    <name type="scientific">Micromonas pusilla (strain CCMP1545)</name>
    <name type="common">Picoplanktonic green alga</name>
    <dbReference type="NCBI Taxonomy" id="564608"/>
    <lineage>
        <taxon>Eukaryota</taxon>
        <taxon>Viridiplantae</taxon>
        <taxon>Chlorophyta</taxon>
        <taxon>Mamiellophyceae</taxon>
        <taxon>Mamiellales</taxon>
        <taxon>Mamiellaceae</taxon>
        <taxon>Micromonas</taxon>
    </lineage>
</organism>
<dbReference type="PROSITE" id="PS51645">
    <property type="entry name" value="PHR_CRY_ALPHA_BETA"/>
    <property type="match status" value="1"/>
</dbReference>
<dbReference type="KEGG" id="mpp:MICPUCDRAFT_10493"/>
<dbReference type="Pfam" id="PF00875">
    <property type="entry name" value="DNA_photolyase"/>
    <property type="match status" value="1"/>
</dbReference>
<evidence type="ECO:0000256" key="7">
    <source>
        <dbReference type="ARBA" id="ARBA00022827"/>
    </source>
</evidence>
<evidence type="ECO:0000256" key="13">
    <source>
        <dbReference type="SAM" id="MobiDB-lite"/>
    </source>
</evidence>
<evidence type="ECO:0000256" key="6">
    <source>
        <dbReference type="ARBA" id="ARBA00022763"/>
    </source>
</evidence>
<gene>
    <name evidence="15" type="ORF">MICPUCDRAFT_10493</name>
</gene>
<dbReference type="STRING" id="564608.C1MZV7"/>
<evidence type="ECO:0000256" key="4">
    <source>
        <dbReference type="ARBA" id="ARBA00014046"/>
    </source>
</evidence>
<dbReference type="RefSeq" id="XP_003061022.1">
    <property type="nucleotide sequence ID" value="XM_003060976.1"/>
</dbReference>
<dbReference type="GeneID" id="9686461"/>
<keyword evidence="5" id="KW-0285">Flavoprotein</keyword>
<dbReference type="Gene3D" id="1.10.579.10">
    <property type="entry name" value="DNA Cyclobutane Dipyrimidine Photolyase, subunit A, domain 3"/>
    <property type="match status" value="1"/>
</dbReference>
<dbReference type="EMBL" id="GG663743">
    <property type="protein sequence ID" value="EEH54672.1"/>
    <property type="molecule type" value="Genomic_DNA"/>
</dbReference>
<reference evidence="15 16" key="1">
    <citation type="journal article" date="2009" name="Science">
        <title>Green evolution and dynamic adaptations revealed by genomes of the marine picoeukaryotes Micromonas.</title>
        <authorList>
            <person name="Worden A.Z."/>
            <person name="Lee J.H."/>
            <person name="Mock T."/>
            <person name="Rouze P."/>
            <person name="Simmons M.P."/>
            <person name="Aerts A.L."/>
            <person name="Allen A.E."/>
            <person name="Cuvelier M.L."/>
            <person name="Derelle E."/>
            <person name="Everett M.V."/>
            <person name="Foulon E."/>
            <person name="Grimwood J."/>
            <person name="Gundlach H."/>
            <person name="Henrissat B."/>
            <person name="Napoli C."/>
            <person name="McDonald S.M."/>
            <person name="Parker M.S."/>
            <person name="Rombauts S."/>
            <person name="Salamov A."/>
            <person name="Von Dassow P."/>
            <person name="Badger J.H."/>
            <person name="Coutinho P.M."/>
            <person name="Demir E."/>
            <person name="Dubchak I."/>
            <person name="Gentemann C."/>
            <person name="Eikrem W."/>
            <person name="Gready J.E."/>
            <person name="John U."/>
            <person name="Lanier W."/>
            <person name="Lindquist E.A."/>
            <person name="Lucas S."/>
            <person name="Mayer K.F."/>
            <person name="Moreau H."/>
            <person name="Not F."/>
            <person name="Otillar R."/>
            <person name="Panaud O."/>
            <person name="Pangilinan J."/>
            <person name="Paulsen I."/>
            <person name="Piegu B."/>
            <person name="Poliakov A."/>
            <person name="Robbens S."/>
            <person name="Schmutz J."/>
            <person name="Toulza E."/>
            <person name="Wyss T."/>
            <person name="Zelensky A."/>
            <person name="Zhou K."/>
            <person name="Armbrust E.V."/>
            <person name="Bhattacharya D."/>
            <person name="Goodenough U.W."/>
            <person name="Van de Peer Y."/>
            <person name="Grigoriev I.V."/>
        </authorList>
    </citation>
    <scope>NUCLEOTIDE SEQUENCE [LARGE SCALE GENOMIC DNA]</scope>
    <source>
        <strain evidence="15 16">CCMP1545</strain>
    </source>
</reference>
<evidence type="ECO:0000256" key="11">
    <source>
        <dbReference type="ARBA" id="ARBA00031671"/>
    </source>
</evidence>
<evidence type="ECO:0000313" key="15">
    <source>
        <dbReference type="EMBL" id="EEH54672.1"/>
    </source>
</evidence>
<dbReference type="AlphaFoldDB" id="C1MZV7"/>
<dbReference type="SUPFAM" id="SSF48173">
    <property type="entry name" value="Cryptochrome/photolyase FAD-binding domain"/>
    <property type="match status" value="1"/>
</dbReference>
<keyword evidence="7" id="KW-0274">FAD</keyword>
<dbReference type="FunFam" id="1.10.579.10:FF:000002">
    <property type="entry name" value="Deoxyribodipyrimidine photolyase"/>
    <property type="match status" value="1"/>
</dbReference>
<comment type="similarity">
    <text evidence="2">Belongs to the DNA photolyase class-2 family.</text>
</comment>
<comment type="cofactor">
    <cofactor evidence="1">
        <name>FAD</name>
        <dbReference type="ChEBI" id="CHEBI:57692"/>
    </cofactor>
</comment>
<evidence type="ECO:0000256" key="8">
    <source>
        <dbReference type="ARBA" id="ARBA00023125"/>
    </source>
</evidence>
<dbReference type="PANTHER" id="PTHR10211:SF0">
    <property type="entry name" value="DEOXYRIBODIPYRIMIDINE PHOTO-LYASE"/>
    <property type="match status" value="1"/>
</dbReference>
<dbReference type="PANTHER" id="PTHR10211">
    <property type="entry name" value="DEOXYRIBODIPYRIMIDINE PHOTOLYASE"/>
    <property type="match status" value="1"/>
</dbReference>
<dbReference type="OrthoDB" id="494480at2759"/>
<dbReference type="SUPFAM" id="SSF52425">
    <property type="entry name" value="Cryptochrome/photolyase, N-terminal domain"/>
    <property type="match status" value="1"/>
</dbReference>
<dbReference type="GO" id="GO:0000719">
    <property type="term" value="P:photoreactive repair"/>
    <property type="evidence" value="ECO:0007669"/>
    <property type="project" value="TreeGrafter"/>
</dbReference>
<evidence type="ECO:0000259" key="14">
    <source>
        <dbReference type="PROSITE" id="PS51645"/>
    </source>
</evidence>
<dbReference type="NCBIfam" id="TIGR00591">
    <property type="entry name" value="phr2"/>
    <property type="match status" value="1"/>
</dbReference>
<dbReference type="Gene3D" id="3.40.50.620">
    <property type="entry name" value="HUPs"/>
    <property type="match status" value="1"/>
</dbReference>
<dbReference type="Proteomes" id="UP000001876">
    <property type="component" value="Unassembled WGS sequence"/>
</dbReference>
<evidence type="ECO:0000256" key="1">
    <source>
        <dbReference type="ARBA" id="ARBA00001974"/>
    </source>
</evidence>
<keyword evidence="10" id="KW-0456">Lyase</keyword>
<keyword evidence="6" id="KW-0227">DNA damage</keyword>
<accession>C1MZV7</accession>
<dbReference type="EC" id="4.1.99.3" evidence="3"/>
<dbReference type="InterPro" id="IPR036155">
    <property type="entry name" value="Crypto/Photolyase_N_sf"/>
</dbReference>
<dbReference type="InterPro" id="IPR032673">
    <property type="entry name" value="DNA_photolyase_2_CS"/>
</dbReference>
<name>C1MZV7_MICPC</name>
<evidence type="ECO:0000256" key="12">
    <source>
        <dbReference type="ARBA" id="ARBA00033999"/>
    </source>
</evidence>
<dbReference type="Gene3D" id="1.25.40.80">
    <property type="match status" value="1"/>
</dbReference>
<protein>
    <recommendedName>
        <fullName evidence="4">Deoxyribodipyrimidine photo-lyase</fullName>
        <ecNumber evidence="3">4.1.99.3</ecNumber>
    </recommendedName>
    <alternativeName>
        <fullName evidence="11">DNA photolyase</fullName>
    </alternativeName>
</protein>
<feature type="non-terminal residue" evidence="15">
    <location>
        <position position="457"/>
    </location>
</feature>